<reference evidence="3 4" key="1">
    <citation type="submission" date="2019-08" db="EMBL/GenBank/DDBJ databases">
        <authorList>
            <person name="Dong K."/>
        </authorList>
    </citation>
    <scope>NUCLEOTIDE SEQUENCE [LARGE SCALE GENOMIC DNA]</scope>
    <source>
        <strain evidence="3 4">M4-8</strain>
    </source>
</reference>
<organism evidence="3 4">
    <name type="scientific">Microbacterium mitrae</name>
    <dbReference type="NCBI Taxonomy" id="664640"/>
    <lineage>
        <taxon>Bacteria</taxon>
        <taxon>Bacillati</taxon>
        <taxon>Actinomycetota</taxon>
        <taxon>Actinomycetes</taxon>
        <taxon>Micrococcales</taxon>
        <taxon>Microbacteriaceae</taxon>
        <taxon>Microbacterium</taxon>
    </lineage>
</organism>
<keyword evidence="2" id="KW-0812">Transmembrane</keyword>
<dbReference type="AlphaFoldDB" id="A0A5C8HPI1"/>
<feature type="region of interest" description="Disordered" evidence="1">
    <location>
        <begin position="1"/>
        <end position="50"/>
    </location>
</feature>
<feature type="transmembrane region" description="Helical" evidence="2">
    <location>
        <begin position="136"/>
        <end position="155"/>
    </location>
</feature>
<protein>
    <submittedName>
        <fullName evidence="3">Uncharacterized protein</fullName>
    </submittedName>
</protein>
<dbReference type="OrthoDB" id="5083906at2"/>
<accession>A0A5C8HPI1</accession>
<gene>
    <name evidence="3" type="ORF">FVP60_03195</name>
</gene>
<evidence type="ECO:0000256" key="1">
    <source>
        <dbReference type="SAM" id="MobiDB-lite"/>
    </source>
</evidence>
<name>A0A5C8HPI1_9MICO</name>
<comment type="caution">
    <text evidence="3">The sequence shown here is derived from an EMBL/GenBank/DDBJ whole genome shotgun (WGS) entry which is preliminary data.</text>
</comment>
<keyword evidence="2" id="KW-0472">Membrane</keyword>
<evidence type="ECO:0000313" key="3">
    <source>
        <dbReference type="EMBL" id="TXK05996.1"/>
    </source>
</evidence>
<feature type="transmembrane region" description="Helical" evidence="2">
    <location>
        <begin position="88"/>
        <end position="108"/>
    </location>
</feature>
<feature type="transmembrane region" description="Helical" evidence="2">
    <location>
        <begin position="167"/>
        <end position="190"/>
    </location>
</feature>
<keyword evidence="4" id="KW-1185">Reference proteome</keyword>
<keyword evidence="2" id="KW-1133">Transmembrane helix</keyword>
<dbReference type="EMBL" id="VRSW01000001">
    <property type="protein sequence ID" value="TXK05996.1"/>
    <property type="molecule type" value="Genomic_DNA"/>
</dbReference>
<sequence length="205" mass="21599">MSDPQGRPRPQYGEYASESEQRAHIREPLPEVTPTPLTPPADASVYADRTPGSAAPSGLNAGFGPGARAGAAGAAVDPARAARQTDRIITIALLAFGALNVITTFFSFQDFAAMVDRSYLIMGIDGSFSNFESGKLWGTIASLVLLAGYVGTVIIARGRMKANKTAWWVAIAGAVVTYVIIMACISVPLMSDPAFVDYLVSNQPS</sequence>
<feature type="compositionally biased region" description="Basic and acidic residues" evidence="1">
    <location>
        <begin position="19"/>
        <end position="29"/>
    </location>
</feature>
<dbReference type="Pfam" id="PF19779">
    <property type="entry name" value="DUF6264"/>
    <property type="match status" value="1"/>
</dbReference>
<proteinExistence type="predicted"/>
<dbReference type="Proteomes" id="UP000321196">
    <property type="component" value="Unassembled WGS sequence"/>
</dbReference>
<dbReference type="InterPro" id="IPR046231">
    <property type="entry name" value="DUF6264"/>
</dbReference>
<evidence type="ECO:0000256" key="2">
    <source>
        <dbReference type="SAM" id="Phobius"/>
    </source>
</evidence>
<evidence type="ECO:0000313" key="4">
    <source>
        <dbReference type="Proteomes" id="UP000321196"/>
    </source>
</evidence>
<dbReference type="RefSeq" id="WP_147824806.1">
    <property type="nucleotide sequence ID" value="NZ_BAAARG010000001.1"/>
</dbReference>